<dbReference type="STRING" id="626937.HMPREF3293_01157"/>
<gene>
    <name evidence="1" type="ORF">HMPREF3293_01157</name>
</gene>
<sequence length="47" mass="5359">MNTFRTCFAVCFLTGAGGFFYFKKFFKKIFGKTAILGVHFIPLCPNE</sequence>
<keyword evidence="2" id="KW-1185">Reference proteome</keyword>
<dbReference type="AlphaFoldDB" id="A0A136Q5Q9"/>
<proteinExistence type="predicted"/>
<evidence type="ECO:0000313" key="2">
    <source>
        <dbReference type="Proteomes" id="UP000070366"/>
    </source>
</evidence>
<reference evidence="1 2" key="1">
    <citation type="submission" date="2016-02" db="EMBL/GenBank/DDBJ databases">
        <authorList>
            <person name="Wen L."/>
            <person name="He K."/>
            <person name="Yang H."/>
        </authorList>
    </citation>
    <scope>NUCLEOTIDE SEQUENCE [LARGE SCALE GENOMIC DNA]</scope>
    <source>
        <strain evidence="1 2">DSM 22607</strain>
    </source>
</reference>
<protein>
    <submittedName>
        <fullName evidence="1">Uncharacterized protein</fullName>
    </submittedName>
</protein>
<dbReference type="Proteomes" id="UP000070366">
    <property type="component" value="Unassembled WGS sequence"/>
</dbReference>
<evidence type="ECO:0000313" key="1">
    <source>
        <dbReference type="EMBL" id="KXK66018.1"/>
    </source>
</evidence>
<dbReference type="EMBL" id="LSZW01000053">
    <property type="protein sequence ID" value="KXK66018.1"/>
    <property type="molecule type" value="Genomic_DNA"/>
</dbReference>
<accession>A0A136Q5Q9</accession>
<name>A0A136Q5Q9_9FIRM</name>
<comment type="caution">
    <text evidence="1">The sequence shown here is derived from an EMBL/GenBank/DDBJ whole genome shotgun (WGS) entry which is preliminary data.</text>
</comment>
<organism evidence="1 2">
    <name type="scientific">Christensenella minuta</name>
    <dbReference type="NCBI Taxonomy" id="626937"/>
    <lineage>
        <taxon>Bacteria</taxon>
        <taxon>Bacillati</taxon>
        <taxon>Bacillota</taxon>
        <taxon>Clostridia</taxon>
        <taxon>Christensenellales</taxon>
        <taxon>Christensenellaceae</taxon>
        <taxon>Christensenella</taxon>
    </lineage>
</organism>